<dbReference type="SUPFAM" id="SSF53474">
    <property type="entry name" value="alpha/beta-Hydrolases"/>
    <property type="match status" value="1"/>
</dbReference>
<dbReference type="AlphaFoldDB" id="F4RYN6"/>
<evidence type="ECO:0000313" key="4">
    <source>
        <dbReference type="Proteomes" id="UP000001072"/>
    </source>
</evidence>
<dbReference type="InterPro" id="IPR050309">
    <property type="entry name" value="Type-B_Carboxylest/Lipase"/>
</dbReference>
<dbReference type="eggNOG" id="KOG1516">
    <property type="taxonomic scope" value="Eukaryota"/>
</dbReference>
<dbReference type="GeneID" id="18926380"/>
<dbReference type="InterPro" id="IPR029058">
    <property type="entry name" value="AB_hydrolase_fold"/>
</dbReference>
<feature type="domain" description="Carboxylesterase type B" evidence="2">
    <location>
        <begin position="45"/>
        <end position="244"/>
    </location>
</feature>
<proteinExistence type="predicted"/>
<dbReference type="PANTHER" id="PTHR11559">
    <property type="entry name" value="CARBOXYLESTERASE"/>
    <property type="match status" value="1"/>
</dbReference>
<dbReference type="InterPro" id="IPR002018">
    <property type="entry name" value="CarbesteraseB"/>
</dbReference>
<dbReference type="Proteomes" id="UP000001072">
    <property type="component" value="Unassembled WGS sequence"/>
</dbReference>
<evidence type="ECO:0000259" key="2">
    <source>
        <dbReference type="Pfam" id="PF00135"/>
    </source>
</evidence>
<evidence type="ECO:0000313" key="3">
    <source>
        <dbReference type="EMBL" id="EGG02502.1"/>
    </source>
</evidence>
<reference evidence="4" key="1">
    <citation type="journal article" date="2011" name="Proc. Natl. Acad. Sci. U.S.A.">
        <title>Obligate biotrophy features unraveled by the genomic analysis of rust fungi.</title>
        <authorList>
            <person name="Duplessis S."/>
            <person name="Cuomo C.A."/>
            <person name="Lin Y.-C."/>
            <person name="Aerts A."/>
            <person name="Tisserant E."/>
            <person name="Veneault-Fourrey C."/>
            <person name="Joly D.L."/>
            <person name="Hacquard S."/>
            <person name="Amselem J."/>
            <person name="Cantarel B.L."/>
            <person name="Chiu R."/>
            <person name="Coutinho P.M."/>
            <person name="Feau N."/>
            <person name="Field M."/>
            <person name="Frey P."/>
            <person name="Gelhaye E."/>
            <person name="Goldberg J."/>
            <person name="Grabherr M.G."/>
            <person name="Kodira C.D."/>
            <person name="Kohler A."/>
            <person name="Kuees U."/>
            <person name="Lindquist E.A."/>
            <person name="Lucas S.M."/>
            <person name="Mago R."/>
            <person name="Mauceli E."/>
            <person name="Morin E."/>
            <person name="Murat C."/>
            <person name="Pangilinan J.L."/>
            <person name="Park R."/>
            <person name="Pearson M."/>
            <person name="Quesneville H."/>
            <person name="Rouhier N."/>
            <person name="Sakthikumar S."/>
            <person name="Salamov A.A."/>
            <person name="Schmutz J."/>
            <person name="Selles B."/>
            <person name="Shapiro H."/>
            <person name="Tanguay P."/>
            <person name="Tuskan G.A."/>
            <person name="Henrissat B."/>
            <person name="Van de Peer Y."/>
            <person name="Rouze P."/>
            <person name="Ellis J.G."/>
            <person name="Dodds P.N."/>
            <person name="Schein J.E."/>
            <person name="Zhong S."/>
            <person name="Hamelin R.C."/>
            <person name="Grigoriev I.V."/>
            <person name="Szabo L.J."/>
            <person name="Martin F."/>
        </authorList>
    </citation>
    <scope>NUCLEOTIDE SEQUENCE [LARGE SCALE GENOMIC DNA]</scope>
    <source>
        <strain evidence="4">98AG31 / pathotype 3-4-7</strain>
    </source>
</reference>
<feature type="domain" description="Carboxylesterase type B" evidence="2">
    <location>
        <begin position="257"/>
        <end position="560"/>
    </location>
</feature>
<dbReference type="KEGG" id="mlr:MELLADRAFT_123528"/>
<feature type="chain" id="PRO_5003315628" evidence="1">
    <location>
        <begin position="37"/>
        <end position="586"/>
    </location>
</feature>
<evidence type="ECO:0000256" key="1">
    <source>
        <dbReference type="SAM" id="SignalP"/>
    </source>
</evidence>
<gene>
    <name evidence="3" type="ORF">MELLADRAFT_123528</name>
</gene>
<dbReference type="Gene3D" id="3.40.50.1820">
    <property type="entry name" value="alpha/beta hydrolase"/>
    <property type="match status" value="2"/>
</dbReference>
<dbReference type="RefSeq" id="XP_007414191.1">
    <property type="nucleotide sequence ID" value="XM_007414129.1"/>
</dbReference>
<dbReference type="OrthoDB" id="408631at2759"/>
<keyword evidence="4" id="KW-1185">Reference proteome</keyword>
<dbReference type="HOGENOM" id="CLU_006586_10_6_1"/>
<keyword evidence="1" id="KW-0732">Signal</keyword>
<dbReference type="VEuPathDB" id="FungiDB:MELLADRAFT_123528"/>
<name>F4RYN6_MELLP</name>
<protein>
    <submittedName>
        <fullName evidence="3">Carboxylesterase</fullName>
    </submittedName>
</protein>
<dbReference type="Pfam" id="PF00135">
    <property type="entry name" value="COesterase"/>
    <property type="match status" value="2"/>
</dbReference>
<feature type="signal peptide" evidence="1">
    <location>
        <begin position="1"/>
        <end position="36"/>
    </location>
</feature>
<dbReference type="STRING" id="747676.F4RYN6"/>
<sequence>MNLIVRCTTIPKRNPIAIIQFILLLLLIQAIHYVEAVNTLYNESQLQINTTSGRFIGLSTHLETPHPVSCWLGIPYAEKPIGPLRYKAPIPLINQTQSSESDQPLQTAWEFGNACPQGPSPDIPVPISEDCLSLNIYKPTEPPPSPKQKTFQSSHPLLPILVWIHGGGLTYGSSSQYDGSAIVSHSHGMKKPIIVITINYRLNSFGFLASDTLPVEDLSAGLQDQIAALKWIGVNAASFGGDVKNHRTSLELLSWTLVEQQGCNDLKSQFMDSLDCLRSLPEKLLTNLTGKLTQYGRFQKQIIWNPTWKIGSWINQRPSKNLKSNQFLKIPVIMGCNQDEGTYGGIGAVPSWSDEVIHDFNRYIDTSDPVTQKPMILDPNQNQDLSSNESDQLLSTFISNSSVFDLRTSNPNVLNRLIQLYPDQAELGAPYFTGNQTFGLPSSFKRLAAWFGDAHYEAPRRLMSSITSSRQPTYVYRFTGPRNTSESSFLGVHHSAEFALIFDSGWYQDLTDEDKVATYALSKKMRTYYINFVNELDPGKDWPLYKPESKLVMKLDKYNSSIIKDVWRIEAMDYMNSEEVFDMYSV</sequence>
<organism evidence="4">
    <name type="scientific">Melampsora larici-populina (strain 98AG31 / pathotype 3-4-7)</name>
    <name type="common">Poplar leaf rust fungus</name>
    <dbReference type="NCBI Taxonomy" id="747676"/>
    <lineage>
        <taxon>Eukaryota</taxon>
        <taxon>Fungi</taxon>
        <taxon>Dikarya</taxon>
        <taxon>Basidiomycota</taxon>
        <taxon>Pucciniomycotina</taxon>
        <taxon>Pucciniomycetes</taxon>
        <taxon>Pucciniales</taxon>
        <taxon>Melampsoraceae</taxon>
        <taxon>Melampsora</taxon>
    </lineage>
</organism>
<accession>F4RYN6</accession>
<dbReference type="EMBL" id="GL883130">
    <property type="protein sequence ID" value="EGG02502.1"/>
    <property type="molecule type" value="Genomic_DNA"/>
</dbReference>
<dbReference type="InParanoid" id="F4RYN6"/>